<dbReference type="AlphaFoldDB" id="B7KMN5"/>
<keyword evidence="1" id="KW-0614">Plasmid</keyword>
<dbReference type="HOGENOM" id="CLU_1924105_0_0_3"/>
<evidence type="ECO:0000313" key="1">
    <source>
        <dbReference type="EMBL" id="ACK74057.1"/>
    </source>
</evidence>
<dbReference type="Proteomes" id="UP000002384">
    <property type="component" value="Plasmid pP742402"/>
</dbReference>
<gene>
    <name evidence="1" type="ordered locus">PCC7424_5487</name>
</gene>
<dbReference type="EMBL" id="CP001293">
    <property type="protein sequence ID" value="ACK74057.1"/>
    <property type="molecule type" value="Genomic_DNA"/>
</dbReference>
<name>B7KMN5_GLOC7</name>
<accession>B7KMN5</accession>
<keyword evidence="2" id="KW-1185">Reference proteome</keyword>
<evidence type="ECO:0000313" key="2">
    <source>
        <dbReference type="Proteomes" id="UP000002384"/>
    </source>
</evidence>
<geneLocation type="plasmid" evidence="1 2">
    <name>pP742402</name>
</geneLocation>
<proteinExistence type="predicted"/>
<protein>
    <submittedName>
        <fullName evidence="1">Uncharacterized protein</fullName>
    </submittedName>
</protein>
<sequence length="131" mass="15332">MHYFSFLSTVKAFGSGLIEPTSDDKFVFNCRRSRVLNERIPGYVSQMNILQYPVPDNTVLLDPKDLHPSTLEQWNKLREIIDEADRKGNVIWLKNEDGSFVFNEETGDWLTMTDIYLETPPNERFMNKEIL</sequence>
<dbReference type="KEGG" id="cyc:PCC7424_5487"/>
<organism evidence="1 2">
    <name type="scientific">Gloeothece citriformis (strain PCC 7424)</name>
    <name type="common">Cyanothece sp. (strain PCC 7424)</name>
    <dbReference type="NCBI Taxonomy" id="65393"/>
    <lineage>
        <taxon>Bacteria</taxon>
        <taxon>Bacillati</taxon>
        <taxon>Cyanobacteriota</taxon>
        <taxon>Cyanophyceae</taxon>
        <taxon>Oscillatoriophycideae</taxon>
        <taxon>Chroococcales</taxon>
        <taxon>Aphanothecaceae</taxon>
        <taxon>Gloeothece</taxon>
        <taxon>Gloeothece citriformis</taxon>
    </lineage>
</organism>
<dbReference type="OrthoDB" id="430422at2"/>
<reference evidence="2" key="1">
    <citation type="journal article" date="2011" name="MBio">
        <title>Novel metabolic attributes of the genus Cyanothece, comprising a group of unicellular nitrogen-fixing Cyanobacteria.</title>
        <authorList>
            <person name="Bandyopadhyay A."/>
            <person name="Elvitigala T."/>
            <person name="Welsh E."/>
            <person name="Stockel J."/>
            <person name="Liberton M."/>
            <person name="Min H."/>
            <person name="Sherman L.A."/>
            <person name="Pakrasi H.B."/>
        </authorList>
    </citation>
    <scope>NUCLEOTIDE SEQUENCE [LARGE SCALE GENOMIC DNA]</scope>
    <source>
        <strain evidence="2">PCC 7424</strain>
        <plasmid evidence="2">pP742402</plasmid>
    </source>
</reference>
<dbReference type="RefSeq" id="WP_012599564.1">
    <property type="nucleotide sequence ID" value="NC_011737.1"/>
</dbReference>